<keyword evidence="1 8" id="KW-0963">Cytoplasm</keyword>
<dbReference type="InterPro" id="IPR043129">
    <property type="entry name" value="ATPase_NBD"/>
</dbReference>
<evidence type="ECO:0000256" key="6">
    <source>
        <dbReference type="ARBA" id="ARBA00023315"/>
    </source>
</evidence>
<evidence type="ECO:0000256" key="5">
    <source>
        <dbReference type="ARBA" id="ARBA00023004"/>
    </source>
</evidence>
<keyword evidence="10" id="KW-0378">Hydrolase</keyword>
<evidence type="ECO:0000256" key="4">
    <source>
        <dbReference type="ARBA" id="ARBA00022723"/>
    </source>
</evidence>
<comment type="cofactor">
    <cofactor evidence="8">
        <name>Fe(2+)</name>
        <dbReference type="ChEBI" id="CHEBI:29033"/>
    </cofactor>
    <text evidence="8">Binds 1 Fe(2+) ion per subunit.</text>
</comment>
<dbReference type="HAMAP" id="MF_01445">
    <property type="entry name" value="TsaD"/>
    <property type="match status" value="1"/>
</dbReference>
<comment type="function">
    <text evidence="8">Required for the formation of a threonylcarbamoyl group on adenosine at position 37 (t(6)A37) in tRNAs that read codons beginning with adenine. Is involved in the transfer of the threonylcarbamoyl moiety of threonylcarbamoyl-AMP (TC-AMP) to the N6 group of A37, together with TsaE and TsaB. TsaD likely plays a direct catalytic role in this reaction.</text>
</comment>
<evidence type="ECO:0000256" key="8">
    <source>
        <dbReference type="HAMAP-Rule" id="MF_01445"/>
    </source>
</evidence>
<dbReference type="AlphaFoldDB" id="M1L497"/>
<keyword evidence="2 8" id="KW-0808">Transferase</keyword>
<accession>M1L497</accession>
<feature type="binding site" evidence="8">
    <location>
        <begin position="134"/>
        <end position="138"/>
    </location>
    <ligand>
        <name>substrate</name>
    </ligand>
</feature>
<proteinExistence type="inferred from homology"/>
<keyword evidence="5 8" id="KW-0408">Iron</keyword>
<keyword evidence="4 8" id="KW-0479">Metal-binding</keyword>
<comment type="similarity">
    <text evidence="8">Belongs to the KAE1 / TsaD family.</text>
</comment>
<dbReference type="GO" id="GO:0005506">
    <property type="term" value="F:iron ion binding"/>
    <property type="evidence" value="ECO:0007669"/>
    <property type="project" value="UniProtKB-UniRule"/>
</dbReference>
<dbReference type="NCBIfam" id="TIGR03723">
    <property type="entry name" value="T6A_TsaD_YgjD"/>
    <property type="match status" value="1"/>
</dbReference>
<dbReference type="PRINTS" id="PR00789">
    <property type="entry name" value="OSIALOPTASE"/>
</dbReference>
<dbReference type="FunFam" id="3.30.420.40:FF:000012">
    <property type="entry name" value="tRNA N6-adenosine threonylcarbamoyltransferase"/>
    <property type="match status" value="1"/>
</dbReference>
<dbReference type="InterPro" id="IPR017861">
    <property type="entry name" value="KAE1/TsaD"/>
</dbReference>
<evidence type="ECO:0000256" key="7">
    <source>
        <dbReference type="ARBA" id="ARBA00048117"/>
    </source>
</evidence>
<dbReference type="KEGG" id="kct:CDEE_0512"/>
<organism evidence="10 11">
    <name type="scientific">Candidatus Kinetoplastidibacterium crithidiae TCC036E</name>
    <dbReference type="NCBI Taxonomy" id="1208918"/>
    <lineage>
        <taxon>Bacteria</taxon>
        <taxon>Pseudomonadati</taxon>
        <taxon>Pseudomonadota</taxon>
        <taxon>Betaproteobacteria</taxon>
        <taxon>Candidatus Kinetoplastidibacterium</taxon>
    </lineage>
</organism>
<keyword evidence="6 8" id="KW-0012">Acyltransferase</keyword>
<keyword evidence="11" id="KW-1185">Reference proteome</keyword>
<feature type="binding site" evidence="8">
    <location>
        <position position="111"/>
    </location>
    <ligand>
        <name>Fe cation</name>
        <dbReference type="ChEBI" id="CHEBI:24875"/>
    </ligand>
</feature>
<evidence type="ECO:0000256" key="1">
    <source>
        <dbReference type="ARBA" id="ARBA00022490"/>
    </source>
</evidence>
<comment type="caution">
    <text evidence="8">Lacks conserved residue(s) required for the propagation of feature annotation.</text>
</comment>
<reference evidence="10 11" key="1">
    <citation type="journal article" date="2013" name="Genome Biol. Evol.">
        <title>Genome evolution and phylogenomic analysis of candidatus kinetoplastibacterium, the betaproteobacterial endosymbionts of strigomonas and angomonas.</title>
        <authorList>
            <person name="Alves J.M."/>
            <person name="Serrano M.G."/>
            <person name="Maia da Silva F."/>
            <person name="Voegtly L.J."/>
            <person name="Matveyev A.V."/>
            <person name="Teixeira M.M."/>
            <person name="Camargo E.P."/>
            <person name="Buck G.A."/>
        </authorList>
    </citation>
    <scope>NUCLEOTIDE SEQUENCE [LARGE SCALE GENOMIC DNA]</scope>
    <source>
        <strain evidence="10 11">TCC036E</strain>
    </source>
</reference>
<dbReference type="PANTHER" id="PTHR11735:SF6">
    <property type="entry name" value="TRNA N6-ADENOSINE THREONYLCARBAMOYLTRANSFERASE, MITOCHONDRIAL"/>
    <property type="match status" value="1"/>
</dbReference>
<dbReference type="GO" id="GO:0005737">
    <property type="term" value="C:cytoplasm"/>
    <property type="evidence" value="ECO:0007669"/>
    <property type="project" value="UniProtKB-SubCell"/>
</dbReference>
<dbReference type="SUPFAM" id="SSF53067">
    <property type="entry name" value="Actin-like ATPase domain"/>
    <property type="match status" value="2"/>
</dbReference>
<gene>
    <name evidence="8" type="primary">tsaD</name>
    <name evidence="10" type="ORF">CDEE_0512</name>
</gene>
<evidence type="ECO:0000313" key="11">
    <source>
        <dbReference type="Proteomes" id="UP000011686"/>
    </source>
</evidence>
<dbReference type="RefSeq" id="WP_015238613.1">
    <property type="nucleotide sequence ID" value="NC_020283.1"/>
</dbReference>
<feature type="binding site" evidence="8">
    <location>
        <position position="180"/>
    </location>
    <ligand>
        <name>substrate</name>
    </ligand>
</feature>
<dbReference type="Proteomes" id="UP000011686">
    <property type="component" value="Chromosome"/>
</dbReference>
<dbReference type="GO" id="GO:0016787">
    <property type="term" value="F:hydrolase activity"/>
    <property type="evidence" value="ECO:0007669"/>
    <property type="project" value="UniProtKB-KW"/>
</dbReference>
<feature type="binding site" evidence="8">
    <location>
        <position position="276"/>
    </location>
    <ligand>
        <name>substrate</name>
    </ligand>
</feature>
<dbReference type="eggNOG" id="COG0533">
    <property type="taxonomic scope" value="Bacteria"/>
</dbReference>
<keyword evidence="3 8" id="KW-0819">tRNA processing</keyword>
<feature type="domain" description="Gcp-like" evidence="9">
    <location>
        <begin position="24"/>
        <end position="310"/>
    </location>
</feature>
<evidence type="ECO:0000256" key="3">
    <source>
        <dbReference type="ARBA" id="ARBA00022694"/>
    </source>
</evidence>
<dbReference type="PATRIC" id="fig|1208918.3.peg.251"/>
<sequence length="346" mass="37610">MIILGFESSCDDTGVSIFCSNRGVVINLVNNQSLIHKDYGGVVPELASRDHLNKISFLTNKAFEKSGLSFSDIDAVAYTIGPGLSGSLLIGSSFAQTAAWSMNIPAIPIHHLEGHLLSPLISNAKLEFPFISLLVSGGHTQLMAVNKIGDYNVIGETLDDAAGEAFDKIARLMGLDYCNGAEIAKLAVNGDPDVFQIPRPMFNSPSLDFSFSGLKTAAMIRIKELQSKEMFDHIARANIAASVQKSIIDILIHKSYLAVKRTGIKTIVVAGGVSANNLLRVTMLDSLKSLSCKVYFPPLELSTDNAAMISFAAYLRLKHNLINMNSLKYNLSVKPRWNLKDVNSIY</sequence>
<dbReference type="EMBL" id="CP003804">
    <property type="protein sequence ID" value="AGF47553.1"/>
    <property type="molecule type" value="Genomic_DNA"/>
</dbReference>
<dbReference type="GO" id="GO:0061711">
    <property type="term" value="F:tRNA N(6)-L-threonylcarbamoyladenine synthase activity"/>
    <property type="evidence" value="ECO:0007669"/>
    <property type="project" value="UniProtKB-EC"/>
</dbReference>
<dbReference type="CDD" id="cd24133">
    <property type="entry name" value="ASKHA_NBD_TsaD_bac"/>
    <property type="match status" value="1"/>
</dbReference>
<dbReference type="NCBIfam" id="TIGR00329">
    <property type="entry name" value="gcp_kae1"/>
    <property type="match status" value="1"/>
</dbReference>
<evidence type="ECO:0000256" key="2">
    <source>
        <dbReference type="ARBA" id="ARBA00022679"/>
    </source>
</evidence>
<dbReference type="Pfam" id="PF00814">
    <property type="entry name" value="TsaD"/>
    <property type="match status" value="1"/>
</dbReference>
<comment type="subcellular location">
    <subcellularLocation>
        <location evidence="8">Cytoplasm</location>
    </subcellularLocation>
</comment>
<feature type="binding site" evidence="8">
    <location>
        <position position="167"/>
    </location>
    <ligand>
        <name>substrate</name>
    </ligand>
</feature>
<feature type="binding site" evidence="8">
    <location>
        <position position="115"/>
    </location>
    <ligand>
        <name>Fe cation</name>
        <dbReference type="ChEBI" id="CHEBI:24875"/>
    </ligand>
</feature>
<name>M1L497_9PROT</name>
<comment type="catalytic activity">
    <reaction evidence="7 8">
        <text>L-threonylcarbamoyladenylate + adenosine(37) in tRNA = N(6)-L-threonylcarbamoyladenosine(37) in tRNA + AMP + H(+)</text>
        <dbReference type="Rhea" id="RHEA:37059"/>
        <dbReference type="Rhea" id="RHEA-COMP:10162"/>
        <dbReference type="Rhea" id="RHEA-COMP:10163"/>
        <dbReference type="ChEBI" id="CHEBI:15378"/>
        <dbReference type="ChEBI" id="CHEBI:73682"/>
        <dbReference type="ChEBI" id="CHEBI:74411"/>
        <dbReference type="ChEBI" id="CHEBI:74418"/>
        <dbReference type="ChEBI" id="CHEBI:456215"/>
        <dbReference type="EC" id="2.3.1.234"/>
    </reaction>
</comment>
<dbReference type="EC" id="2.3.1.234" evidence="8"/>
<feature type="binding site" evidence="8">
    <location>
        <position position="304"/>
    </location>
    <ligand>
        <name>Fe cation</name>
        <dbReference type="ChEBI" id="CHEBI:24875"/>
    </ligand>
</feature>
<dbReference type="PANTHER" id="PTHR11735">
    <property type="entry name" value="TRNA N6-ADENOSINE THREONYLCARBAMOYLTRANSFERASE"/>
    <property type="match status" value="1"/>
</dbReference>
<evidence type="ECO:0000259" key="9">
    <source>
        <dbReference type="Pfam" id="PF00814"/>
    </source>
</evidence>
<evidence type="ECO:0000313" key="10">
    <source>
        <dbReference type="EMBL" id="AGF47553.1"/>
    </source>
</evidence>
<dbReference type="InterPro" id="IPR000905">
    <property type="entry name" value="Gcp-like_dom"/>
</dbReference>
<dbReference type="GO" id="GO:0002949">
    <property type="term" value="P:tRNA threonylcarbamoyladenosine modification"/>
    <property type="evidence" value="ECO:0007669"/>
    <property type="project" value="UniProtKB-UniRule"/>
</dbReference>
<dbReference type="Gene3D" id="3.30.420.40">
    <property type="match status" value="2"/>
</dbReference>
<dbReference type="InterPro" id="IPR022450">
    <property type="entry name" value="TsaD"/>
</dbReference>
<dbReference type="STRING" id="1208918.CDEE_0512"/>
<dbReference type="HOGENOM" id="CLU_023208_0_2_4"/>
<protein>
    <recommendedName>
        <fullName evidence="8">tRNA N6-adenosine threonylcarbamoyltransferase</fullName>
        <ecNumber evidence="8">2.3.1.234</ecNumber>
    </recommendedName>
    <alternativeName>
        <fullName evidence="8">N6-L-threonylcarbamoyladenine synthase</fullName>
        <shortName evidence="8">t(6)A synthase</shortName>
    </alternativeName>
    <alternativeName>
        <fullName evidence="8">t(6)A37 threonylcarbamoyladenosine biosynthesis protein TsaD</fullName>
    </alternativeName>
    <alternativeName>
        <fullName evidence="8">tRNA threonylcarbamoyladenosine biosynthesis protein TsaD</fullName>
    </alternativeName>
</protein>
<dbReference type="FunFam" id="3.30.420.40:FF:000040">
    <property type="entry name" value="tRNA N6-adenosine threonylcarbamoyltransferase"/>
    <property type="match status" value="1"/>
</dbReference>